<reference evidence="3 4" key="1">
    <citation type="submission" date="2015-02" db="EMBL/GenBank/DDBJ databases">
        <title>Evolution of amylase-binding proteins of oral streptococcal species.</title>
        <authorList>
            <person name="Haase E.M."/>
        </authorList>
    </citation>
    <scope>NUCLEOTIDE SEQUENCE [LARGE SCALE GENOMIC DNA]</scope>
    <source>
        <strain evidence="3 4">UC6950A</strain>
    </source>
</reference>
<dbReference type="EMBL" id="JYOV01000008">
    <property type="protein sequence ID" value="KJU94461.1"/>
    <property type="molecule type" value="Genomic_DNA"/>
</dbReference>
<accession>A0A0F3HJU2</accession>
<evidence type="ECO:0000256" key="1">
    <source>
        <dbReference type="ARBA" id="ARBA00022679"/>
    </source>
</evidence>
<dbReference type="GO" id="GO:0005829">
    <property type="term" value="C:cytosol"/>
    <property type="evidence" value="ECO:0007669"/>
    <property type="project" value="TreeGrafter"/>
</dbReference>
<gene>
    <name evidence="3" type="primary">ispD_1</name>
    <name evidence="3" type="ORF">TZ96_00614</name>
</gene>
<proteinExistence type="predicted"/>
<dbReference type="Pfam" id="PF01128">
    <property type="entry name" value="IspD"/>
    <property type="match status" value="1"/>
</dbReference>
<evidence type="ECO:0000313" key="4">
    <source>
        <dbReference type="Proteomes" id="UP000033405"/>
    </source>
</evidence>
<sequence>MKVAILTASGIGSRIGQDIPKQFIHVENKPVIIYTLEKFQNHPEIDEICIVILKGWEQMVKAYAEQFGITKLKMITLGGKSGQESIYNGLRAVKKAHPNEDVTVLIHDGNRPLVSNDIISNALATYQQFGNAVAAIPTTEVVFVLENLQSTSSTEALNRDLLRRTQTPHVYHLDNILSLHEKALENGITDVAASCQLMQLFGEKSYFSLGSEKNLKITTVEDLDIFKALLSSTRDKWIK</sequence>
<keyword evidence="1 3" id="KW-0808">Transferase</keyword>
<protein>
    <submittedName>
        <fullName evidence="3">2-C-methyl-D-erythritol 4-phosphate cytidylyltransferase</fullName>
        <ecNumber evidence="3">2.7.7.60</ecNumber>
    </submittedName>
</protein>
<dbReference type="Proteomes" id="UP000033405">
    <property type="component" value="Unassembled WGS sequence"/>
</dbReference>
<name>A0A0F3HJU2_9STRE</name>
<dbReference type="SUPFAM" id="SSF53448">
    <property type="entry name" value="Nucleotide-diphospho-sugar transferases"/>
    <property type="match status" value="1"/>
</dbReference>
<keyword evidence="2 3" id="KW-0548">Nucleotidyltransferase</keyword>
<dbReference type="GO" id="GO:0050518">
    <property type="term" value="F:2-C-methyl-D-erythritol 4-phosphate cytidylyltransferase activity"/>
    <property type="evidence" value="ECO:0007669"/>
    <property type="project" value="UniProtKB-EC"/>
</dbReference>
<organism evidence="3 4">
    <name type="scientific">Streptococcus infantis</name>
    <dbReference type="NCBI Taxonomy" id="68892"/>
    <lineage>
        <taxon>Bacteria</taxon>
        <taxon>Bacillati</taxon>
        <taxon>Bacillota</taxon>
        <taxon>Bacilli</taxon>
        <taxon>Lactobacillales</taxon>
        <taxon>Streptococcaceae</taxon>
        <taxon>Streptococcus</taxon>
    </lineage>
</organism>
<dbReference type="CDD" id="cd02516">
    <property type="entry name" value="CDP-ME_synthetase"/>
    <property type="match status" value="1"/>
</dbReference>
<dbReference type="EC" id="2.7.7.60" evidence="3"/>
<dbReference type="InterPro" id="IPR029044">
    <property type="entry name" value="Nucleotide-diphossugar_trans"/>
</dbReference>
<dbReference type="PATRIC" id="fig|28037.218.peg.584"/>
<evidence type="ECO:0000313" key="3">
    <source>
        <dbReference type="EMBL" id="KJU94461.1"/>
    </source>
</evidence>
<evidence type="ECO:0000256" key="2">
    <source>
        <dbReference type="ARBA" id="ARBA00022695"/>
    </source>
</evidence>
<dbReference type="Gene3D" id="3.90.550.10">
    <property type="entry name" value="Spore Coat Polysaccharide Biosynthesis Protein SpsA, Chain A"/>
    <property type="match status" value="1"/>
</dbReference>
<comment type="caution">
    <text evidence="3">The sequence shown here is derived from an EMBL/GenBank/DDBJ whole genome shotgun (WGS) entry which is preliminary data.</text>
</comment>
<dbReference type="PANTHER" id="PTHR43015:SF1">
    <property type="entry name" value="D-RIBITOL-5-PHOSPHATE CYTIDYLYLTRANSFERASE"/>
    <property type="match status" value="1"/>
</dbReference>
<dbReference type="PANTHER" id="PTHR43015">
    <property type="entry name" value="D-RIBITOL-5-PHOSPHATE CYTIDYLYLTRANSFERASE"/>
    <property type="match status" value="1"/>
</dbReference>
<dbReference type="InterPro" id="IPR034683">
    <property type="entry name" value="IspD/TarI"/>
</dbReference>
<dbReference type="RefSeq" id="WP_045762838.1">
    <property type="nucleotide sequence ID" value="NZ_JYOV01000008.1"/>
</dbReference>
<dbReference type="AlphaFoldDB" id="A0A0F3HJU2"/>